<dbReference type="Proteomes" id="UP000242146">
    <property type="component" value="Unassembled WGS sequence"/>
</dbReference>
<dbReference type="InterPro" id="IPR006015">
    <property type="entry name" value="Universal_stress_UspA"/>
</dbReference>
<keyword evidence="3" id="KW-0378">Hydrolase</keyword>
<dbReference type="InterPro" id="IPR014729">
    <property type="entry name" value="Rossmann-like_a/b/a_fold"/>
</dbReference>
<feature type="region of interest" description="Disordered" evidence="1">
    <location>
        <begin position="100"/>
        <end position="144"/>
    </location>
</feature>
<dbReference type="PANTHER" id="PTHR46100">
    <property type="entry name" value="IMP2'P"/>
    <property type="match status" value="1"/>
</dbReference>
<keyword evidence="4" id="KW-1185">Reference proteome</keyword>
<dbReference type="PRINTS" id="PR01438">
    <property type="entry name" value="UNVRSLSTRESS"/>
</dbReference>
<sequence>MDLDALLFQEIEDLNRDNPDDRRISSAIIMERPDPNGLHDDSSSSSSDEDGGRRGRFGFLRFGRSSSPARPHYRSYGPGSDGYEDDLAIRDPELFQITERNRRISYDMTNQPAQTEPEDEDDAEQPAAKARKRRPRPAGLTFSSVPVIDTKPNRIHVQLDYGVSSSHVTKRSRRYLIACDFSECSLNAMDFAFGTMLRNGDVIHVASVIGMDDDLDSMDEDDKYRLWQELDRNSKMLISKVKSIMEHMLLYNIKLHFYSLAGPTRECLMNLIHSLPLTMVVCGSSGRRALAGMFMGGVSSYLVQKSVVPVTVVRPQTKQKKNKKKLTPAQKLSQSVRDGYLKVDEMETPDHRSINSHGCY</sequence>
<dbReference type="Pfam" id="PF00582">
    <property type="entry name" value="Usp"/>
    <property type="match status" value="1"/>
</dbReference>
<dbReference type="PANTHER" id="PTHR46100:SF4">
    <property type="entry name" value="USPA DOMAIN-CONTAINING PROTEIN"/>
    <property type="match status" value="1"/>
</dbReference>
<name>A0A1X2GW08_9FUNG</name>
<protein>
    <submittedName>
        <fullName evidence="3">Adenine nucleotide alpha hydrolases-like protein</fullName>
    </submittedName>
</protein>
<proteinExistence type="predicted"/>
<dbReference type="AlphaFoldDB" id="A0A1X2GW08"/>
<reference evidence="3 4" key="1">
    <citation type="submission" date="2016-07" db="EMBL/GenBank/DDBJ databases">
        <title>Pervasive Adenine N6-methylation of Active Genes in Fungi.</title>
        <authorList>
            <consortium name="DOE Joint Genome Institute"/>
            <person name="Mondo S.J."/>
            <person name="Dannebaum R.O."/>
            <person name="Kuo R.C."/>
            <person name="Labutti K."/>
            <person name="Haridas S."/>
            <person name="Kuo A."/>
            <person name="Salamov A."/>
            <person name="Ahrendt S.R."/>
            <person name="Lipzen A."/>
            <person name="Sullivan W."/>
            <person name="Andreopoulos W.B."/>
            <person name="Clum A."/>
            <person name="Lindquist E."/>
            <person name="Daum C."/>
            <person name="Ramamoorthy G.K."/>
            <person name="Gryganskyi A."/>
            <person name="Culley D."/>
            <person name="Magnuson J.K."/>
            <person name="James T.Y."/>
            <person name="O'Malley M.A."/>
            <person name="Stajich J.E."/>
            <person name="Spatafora J.W."/>
            <person name="Visel A."/>
            <person name="Grigoriev I.V."/>
        </authorList>
    </citation>
    <scope>NUCLEOTIDE SEQUENCE [LARGE SCALE GENOMIC DNA]</scope>
    <source>
        <strain evidence="3 4">NRRL 3301</strain>
    </source>
</reference>
<dbReference type="OrthoDB" id="843225at2759"/>
<feature type="compositionally biased region" description="Basic and acidic residues" evidence="1">
    <location>
        <begin position="31"/>
        <end position="42"/>
    </location>
</feature>
<organism evidence="3 4">
    <name type="scientific">Hesseltinella vesiculosa</name>
    <dbReference type="NCBI Taxonomy" id="101127"/>
    <lineage>
        <taxon>Eukaryota</taxon>
        <taxon>Fungi</taxon>
        <taxon>Fungi incertae sedis</taxon>
        <taxon>Mucoromycota</taxon>
        <taxon>Mucoromycotina</taxon>
        <taxon>Mucoromycetes</taxon>
        <taxon>Mucorales</taxon>
        <taxon>Cunninghamellaceae</taxon>
        <taxon>Hesseltinella</taxon>
    </lineage>
</organism>
<evidence type="ECO:0000313" key="4">
    <source>
        <dbReference type="Proteomes" id="UP000242146"/>
    </source>
</evidence>
<dbReference type="CDD" id="cd23659">
    <property type="entry name" value="USP_At3g01520-like"/>
    <property type="match status" value="1"/>
</dbReference>
<evidence type="ECO:0000256" key="1">
    <source>
        <dbReference type="SAM" id="MobiDB-lite"/>
    </source>
</evidence>
<feature type="compositionally biased region" description="Low complexity" evidence="1">
    <location>
        <begin position="57"/>
        <end position="67"/>
    </location>
</feature>
<gene>
    <name evidence="3" type="ORF">DM01DRAFT_1331645</name>
</gene>
<dbReference type="STRING" id="101127.A0A1X2GW08"/>
<feature type="region of interest" description="Disordered" evidence="1">
    <location>
        <begin position="16"/>
        <end position="86"/>
    </location>
</feature>
<evidence type="ECO:0000259" key="2">
    <source>
        <dbReference type="Pfam" id="PF00582"/>
    </source>
</evidence>
<dbReference type="InterPro" id="IPR006016">
    <property type="entry name" value="UspA"/>
</dbReference>
<dbReference type="EMBL" id="MCGT01000002">
    <property type="protein sequence ID" value="ORX62190.1"/>
    <property type="molecule type" value="Genomic_DNA"/>
</dbReference>
<evidence type="ECO:0000313" key="3">
    <source>
        <dbReference type="EMBL" id="ORX62190.1"/>
    </source>
</evidence>
<dbReference type="SUPFAM" id="SSF52402">
    <property type="entry name" value="Adenine nucleotide alpha hydrolases-like"/>
    <property type="match status" value="1"/>
</dbReference>
<accession>A0A1X2GW08</accession>
<dbReference type="GO" id="GO:0016787">
    <property type="term" value="F:hydrolase activity"/>
    <property type="evidence" value="ECO:0007669"/>
    <property type="project" value="UniProtKB-KW"/>
</dbReference>
<feature type="domain" description="UspA" evidence="2">
    <location>
        <begin position="173"/>
        <end position="314"/>
    </location>
</feature>
<comment type="caution">
    <text evidence="3">The sequence shown here is derived from an EMBL/GenBank/DDBJ whole genome shotgun (WGS) entry which is preliminary data.</text>
</comment>
<dbReference type="Gene3D" id="3.40.50.620">
    <property type="entry name" value="HUPs"/>
    <property type="match status" value="1"/>
</dbReference>